<proteinExistence type="predicted"/>
<dbReference type="Proteomes" id="UP000009011">
    <property type="component" value="Chromosome"/>
</dbReference>
<organism evidence="2 3">
    <name type="scientific">Melioribacter roseus (strain DSM 23840 / JCM 17771 / VKM B-2668 / P3M-2)</name>
    <dbReference type="NCBI Taxonomy" id="1191523"/>
    <lineage>
        <taxon>Bacteria</taxon>
        <taxon>Pseudomonadati</taxon>
        <taxon>Ignavibacteriota</taxon>
        <taxon>Ignavibacteria</taxon>
        <taxon>Ignavibacteriales</taxon>
        <taxon>Melioribacteraceae</taxon>
        <taxon>Melioribacter</taxon>
    </lineage>
</organism>
<dbReference type="InterPro" id="IPR050767">
    <property type="entry name" value="Sel1_AlgK"/>
</dbReference>
<feature type="signal peptide" evidence="1">
    <location>
        <begin position="1"/>
        <end position="20"/>
    </location>
</feature>
<dbReference type="PANTHER" id="PTHR11102:SF160">
    <property type="entry name" value="ERAD-ASSOCIATED E3 UBIQUITIN-PROTEIN LIGASE COMPONENT HRD3"/>
    <property type="match status" value="1"/>
</dbReference>
<keyword evidence="3" id="KW-1185">Reference proteome</keyword>
<name>I7A1K3_MELRP</name>
<feature type="chain" id="PRO_5003707553" evidence="1">
    <location>
        <begin position="21"/>
        <end position="506"/>
    </location>
</feature>
<dbReference type="Gene3D" id="1.25.40.10">
    <property type="entry name" value="Tetratricopeptide repeat domain"/>
    <property type="match status" value="2"/>
</dbReference>
<dbReference type="OrthoDB" id="1149385at2"/>
<dbReference type="HOGENOM" id="CLU_528705_0_0_10"/>
<dbReference type="STRING" id="1191523.MROS_0628"/>
<dbReference type="SUPFAM" id="SSF81901">
    <property type="entry name" value="HCP-like"/>
    <property type="match status" value="2"/>
</dbReference>
<accession>I7A1K3</accession>
<reference evidence="2 3" key="1">
    <citation type="journal article" date="2013" name="PLoS ONE">
        <title>Genomic analysis of Melioribacter roseus, facultatively anaerobic organotrophic bacterium representing a novel deep lineage within Bacteriodetes/Chlorobi group.</title>
        <authorList>
            <person name="Kadnikov V.V."/>
            <person name="Mardanov A.V."/>
            <person name="Podosokorskaya O.A."/>
            <person name="Gavrilov S.N."/>
            <person name="Kublanov I.V."/>
            <person name="Beletsky A.V."/>
            <person name="Bonch-Osmolovskaya E.A."/>
            <person name="Ravin N.V."/>
        </authorList>
    </citation>
    <scope>NUCLEOTIDE SEQUENCE [LARGE SCALE GENOMIC DNA]</scope>
    <source>
        <strain evidence="3">JCM 17771 / P3M-2</strain>
    </source>
</reference>
<sequence>MIKYTFLIALLFSMLLPAQKDTLKSEAFKNSRPKKVSYFQAKYPSYSLLAGYILVNEANRGDPFAQHELGIRYLIGKGFEPDTVKAIYWIRKAADQNLAAAKYNYGILLYNGIGVPWNPFESFYNFKSAAELGMPEAQFALGIMYTDNLVVSRDYSKAYAYIRKAAKAEYEPAKELEEEFRSKGLAPAVDSSIAAEQQKTVEPAPVINTDWDVDYISLENDARVTDEERISNLLKKNKYELRDYLGINAPADSLKDTTAYGMIKYAAENGSPEALLLIAASYEQGLWHKKDLIQAGINYLNAYRFGSYKAGERLFRLIQSESLLESLKNKIKAGDSHAYYFMAGIRALEMTNIITLKDAVDYLNKAAGKNYVPALIELGLLYSTGAVAQKDINKALAFWKTAQKLGSVEAEIRIAFTTLVDSALTTYENNSFEILKKYSDEGSVLAQTYLAYCYEKGISVKEDKATAVKLYRMAARRGNETAYNALKRMYDELRPPDDTFLIYSER</sequence>
<gene>
    <name evidence="2" type="ordered locus">MROS_0628</name>
</gene>
<evidence type="ECO:0000256" key="1">
    <source>
        <dbReference type="SAM" id="SignalP"/>
    </source>
</evidence>
<evidence type="ECO:0000313" key="3">
    <source>
        <dbReference type="Proteomes" id="UP000009011"/>
    </source>
</evidence>
<dbReference type="AlphaFoldDB" id="I7A1K3"/>
<dbReference type="EMBL" id="CP003557">
    <property type="protein sequence ID" value="AFN73871.1"/>
    <property type="molecule type" value="Genomic_DNA"/>
</dbReference>
<dbReference type="InterPro" id="IPR006597">
    <property type="entry name" value="Sel1-like"/>
</dbReference>
<dbReference type="PANTHER" id="PTHR11102">
    <property type="entry name" value="SEL-1-LIKE PROTEIN"/>
    <property type="match status" value="1"/>
</dbReference>
<dbReference type="eggNOG" id="COG0790">
    <property type="taxonomic scope" value="Bacteria"/>
</dbReference>
<dbReference type="Pfam" id="PF08238">
    <property type="entry name" value="Sel1"/>
    <property type="match status" value="6"/>
</dbReference>
<keyword evidence="1" id="KW-0732">Signal</keyword>
<dbReference type="SMART" id="SM00671">
    <property type="entry name" value="SEL1"/>
    <property type="match status" value="7"/>
</dbReference>
<dbReference type="InterPro" id="IPR011990">
    <property type="entry name" value="TPR-like_helical_dom_sf"/>
</dbReference>
<dbReference type="KEGG" id="mro:MROS_0628"/>
<protein>
    <submittedName>
        <fullName evidence="2">Sel1 domain-containing protein</fullName>
    </submittedName>
</protein>
<evidence type="ECO:0000313" key="2">
    <source>
        <dbReference type="EMBL" id="AFN73871.1"/>
    </source>
</evidence>
<dbReference type="RefSeq" id="WP_014855308.1">
    <property type="nucleotide sequence ID" value="NC_018178.1"/>
</dbReference>